<proteinExistence type="evidence at transcript level"/>
<evidence type="ECO:0000256" key="1">
    <source>
        <dbReference type="SAM" id="MobiDB-lite"/>
    </source>
</evidence>
<name>I4DSB0_PAPPL</name>
<sequence>LRHVAPRAGRLLSPSGPHHAAADAARARLPLQSAPSTPDRLPLNYILTYKVTKIC</sequence>
<dbReference type="EMBL" id="AK405522">
    <property type="protein sequence ID" value="BAM20800.1"/>
    <property type="molecule type" value="mRNA"/>
</dbReference>
<organism evidence="2">
    <name type="scientific">Papilio polytes</name>
    <name type="common">Common mormon</name>
    <name type="synonym">Swallowtail butterfly</name>
    <dbReference type="NCBI Taxonomy" id="76194"/>
    <lineage>
        <taxon>Eukaryota</taxon>
        <taxon>Metazoa</taxon>
        <taxon>Ecdysozoa</taxon>
        <taxon>Arthropoda</taxon>
        <taxon>Hexapoda</taxon>
        <taxon>Insecta</taxon>
        <taxon>Pterygota</taxon>
        <taxon>Neoptera</taxon>
        <taxon>Endopterygota</taxon>
        <taxon>Lepidoptera</taxon>
        <taxon>Glossata</taxon>
        <taxon>Ditrysia</taxon>
        <taxon>Papilionoidea</taxon>
        <taxon>Papilionidae</taxon>
        <taxon>Papilioninae</taxon>
        <taxon>Papilio</taxon>
    </lineage>
</organism>
<protein>
    <submittedName>
        <fullName evidence="2">Uncharacterized protein</fullName>
    </submittedName>
</protein>
<feature type="non-terminal residue" evidence="2">
    <location>
        <position position="1"/>
    </location>
</feature>
<reference evidence="2" key="1">
    <citation type="journal article" date="2012" name="BMC Biol.">
        <title>Comprehensive microarray-based analysis for stage-specific larval camouflage pattern-associated genes in the swallowtail butterfly, Papilio xuthus.</title>
        <authorList>
            <person name="Futahashi R."/>
            <person name="Shirataki H."/>
            <person name="Narita T."/>
            <person name="Mita K."/>
            <person name="Fujiwara H."/>
        </authorList>
    </citation>
    <scope>NUCLEOTIDE SEQUENCE</scope>
    <source>
        <tissue evidence="2">Epidermis</tissue>
    </source>
</reference>
<dbReference type="AlphaFoldDB" id="I4DSB0"/>
<feature type="region of interest" description="Disordered" evidence="1">
    <location>
        <begin position="1"/>
        <end position="24"/>
    </location>
</feature>
<accession>I4DSB0</accession>
<evidence type="ECO:0000313" key="2">
    <source>
        <dbReference type="EMBL" id="BAM20800.1"/>
    </source>
</evidence>